<keyword evidence="3" id="KW-1185">Reference proteome</keyword>
<organism evidence="2 3">
    <name type="scientific">Symbiodinium necroappetens</name>
    <dbReference type="NCBI Taxonomy" id="1628268"/>
    <lineage>
        <taxon>Eukaryota</taxon>
        <taxon>Sar</taxon>
        <taxon>Alveolata</taxon>
        <taxon>Dinophyceae</taxon>
        <taxon>Suessiales</taxon>
        <taxon>Symbiodiniaceae</taxon>
        <taxon>Symbiodinium</taxon>
    </lineage>
</organism>
<evidence type="ECO:0000313" key="2">
    <source>
        <dbReference type="EMBL" id="CAE7251695.1"/>
    </source>
</evidence>
<comment type="caution">
    <text evidence="2">The sequence shown here is derived from an EMBL/GenBank/DDBJ whole genome shotgun (WGS) entry which is preliminary data.</text>
</comment>
<dbReference type="Proteomes" id="UP000601435">
    <property type="component" value="Unassembled WGS sequence"/>
</dbReference>
<dbReference type="EMBL" id="CAJNJA010009895">
    <property type="protein sequence ID" value="CAE7251695.1"/>
    <property type="molecule type" value="Genomic_DNA"/>
</dbReference>
<feature type="non-terminal residue" evidence="2">
    <location>
        <position position="1"/>
    </location>
</feature>
<dbReference type="OrthoDB" id="10331245at2759"/>
<sequence length="370" mass="41620">MRSNSADSDRVNTMQLDTIVPESAQAQSQPVQRPVQRRPRTGSRLTVPSRSGSKEAVRPAPPPRHEQAVPARPDIRVEYSKTWQTALAVLMEGRKEKCKVYNRHNRLVSLTGELEQRDFPLKVVFLEEVASIVYCSNWEIILESFLESSDLEDYIILDRSNNEFLLDSAPERETSRQHKVLDSRRTPGLQADGGVCARLLLVSAFAAVLTELADRLNLGHSVSMRLIVPLDASPAPMKSQGTLAKIEDDLFEILHGDEASFTGARNLIHSIFEQAHADIEGNLITAQVRPQEKLEFRAVGLDVLSAKGLPEVLVRAVDLNLGSDGIVVTPFERLYKLDDEVLWTRLQLWISEETRCTSTRWTTSRSVFWQ</sequence>
<feature type="compositionally biased region" description="Low complexity" evidence="1">
    <location>
        <begin position="23"/>
        <end position="34"/>
    </location>
</feature>
<feature type="compositionally biased region" description="Basic and acidic residues" evidence="1">
    <location>
        <begin position="52"/>
        <end position="73"/>
    </location>
</feature>
<reference evidence="2" key="1">
    <citation type="submission" date="2021-02" db="EMBL/GenBank/DDBJ databases">
        <authorList>
            <person name="Dougan E. K."/>
            <person name="Rhodes N."/>
            <person name="Thang M."/>
            <person name="Chan C."/>
        </authorList>
    </citation>
    <scope>NUCLEOTIDE SEQUENCE</scope>
</reference>
<gene>
    <name evidence="2" type="ORF">SNEC2469_LOCUS5254</name>
</gene>
<feature type="compositionally biased region" description="Polar residues" evidence="1">
    <location>
        <begin position="1"/>
        <end position="16"/>
    </location>
</feature>
<evidence type="ECO:0000256" key="1">
    <source>
        <dbReference type="SAM" id="MobiDB-lite"/>
    </source>
</evidence>
<feature type="region of interest" description="Disordered" evidence="1">
    <location>
        <begin position="1"/>
        <end position="73"/>
    </location>
</feature>
<evidence type="ECO:0000313" key="3">
    <source>
        <dbReference type="Proteomes" id="UP000601435"/>
    </source>
</evidence>
<accession>A0A812LR31</accession>
<dbReference type="AlphaFoldDB" id="A0A812LR31"/>
<proteinExistence type="predicted"/>
<name>A0A812LR31_9DINO</name>
<protein>
    <submittedName>
        <fullName evidence="2">Uncharacterized protein</fullName>
    </submittedName>
</protein>